<dbReference type="EMBL" id="ML178814">
    <property type="protein sequence ID" value="TFL07199.1"/>
    <property type="molecule type" value="Genomic_DNA"/>
</dbReference>
<feature type="compositionally biased region" description="Low complexity" evidence="1">
    <location>
        <begin position="480"/>
        <end position="491"/>
    </location>
</feature>
<feature type="compositionally biased region" description="Basic and acidic residues" evidence="1">
    <location>
        <begin position="652"/>
        <end position="668"/>
    </location>
</feature>
<dbReference type="GO" id="GO:0000935">
    <property type="term" value="C:division septum"/>
    <property type="evidence" value="ECO:0007669"/>
    <property type="project" value="TreeGrafter"/>
</dbReference>
<feature type="compositionally biased region" description="Pro residues" evidence="1">
    <location>
        <begin position="775"/>
        <end position="784"/>
    </location>
</feature>
<reference evidence="3 4" key="1">
    <citation type="journal article" date="2019" name="Nat. Ecol. Evol.">
        <title>Megaphylogeny resolves global patterns of mushroom evolution.</title>
        <authorList>
            <person name="Varga T."/>
            <person name="Krizsan K."/>
            <person name="Foldi C."/>
            <person name="Dima B."/>
            <person name="Sanchez-Garcia M."/>
            <person name="Sanchez-Ramirez S."/>
            <person name="Szollosi G.J."/>
            <person name="Szarkandi J.G."/>
            <person name="Papp V."/>
            <person name="Albert L."/>
            <person name="Andreopoulos W."/>
            <person name="Angelini C."/>
            <person name="Antonin V."/>
            <person name="Barry K.W."/>
            <person name="Bougher N.L."/>
            <person name="Buchanan P."/>
            <person name="Buyck B."/>
            <person name="Bense V."/>
            <person name="Catcheside P."/>
            <person name="Chovatia M."/>
            <person name="Cooper J."/>
            <person name="Damon W."/>
            <person name="Desjardin D."/>
            <person name="Finy P."/>
            <person name="Geml J."/>
            <person name="Haridas S."/>
            <person name="Hughes K."/>
            <person name="Justo A."/>
            <person name="Karasinski D."/>
            <person name="Kautmanova I."/>
            <person name="Kiss B."/>
            <person name="Kocsube S."/>
            <person name="Kotiranta H."/>
            <person name="LaButti K.M."/>
            <person name="Lechner B.E."/>
            <person name="Liimatainen K."/>
            <person name="Lipzen A."/>
            <person name="Lukacs Z."/>
            <person name="Mihaltcheva S."/>
            <person name="Morgado L.N."/>
            <person name="Niskanen T."/>
            <person name="Noordeloos M.E."/>
            <person name="Ohm R.A."/>
            <person name="Ortiz-Santana B."/>
            <person name="Ovrebo C."/>
            <person name="Racz N."/>
            <person name="Riley R."/>
            <person name="Savchenko A."/>
            <person name="Shiryaev A."/>
            <person name="Soop K."/>
            <person name="Spirin V."/>
            <person name="Szebenyi C."/>
            <person name="Tomsovsky M."/>
            <person name="Tulloss R.E."/>
            <person name="Uehling J."/>
            <person name="Grigoriev I.V."/>
            <person name="Vagvolgyi C."/>
            <person name="Papp T."/>
            <person name="Martin F.M."/>
            <person name="Miettinen O."/>
            <person name="Hibbett D.S."/>
            <person name="Nagy L.G."/>
        </authorList>
    </citation>
    <scope>NUCLEOTIDE SEQUENCE [LARGE SCALE GENOMIC DNA]</scope>
    <source>
        <strain evidence="3 4">CBS 309.79</strain>
    </source>
</reference>
<dbReference type="OrthoDB" id="4001642at2759"/>
<feature type="compositionally biased region" description="Basic and acidic residues" evidence="1">
    <location>
        <begin position="500"/>
        <end position="511"/>
    </location>
</feature>
<dbReference type="Gene3D" id="2.60.40.640">
    <property type="match status" value="1"/>
</dbReference>
<sequence length="817" mass="87116">MAQVKLTLRPPPNVDFVQGYPGIPPAIDRQQACIQGQVEVRVGAPNVKAKYIRVELRKIETLPGGNNFYDIVGSEPASLWTSGDEYGIVQNSDFPFMIRIPESLPPSITLEGRAGVQYELVASVSTKGKKGWFRTRKAVVHSCSAPITIDKHDLHSTWPVYCQQDSREVTHDGVTLVIERSNSCFGPGDKLSVIATVKSDSLHTVILRGFDYTLKEVIEFRGAPSKGAKRANEQRKVGILDEGKLAVNATLYGGTQHRAELTLTISPKHSTTTLSAARHIDINYVLTVRGILGSGTHLVMDVPVIVSNWPRAVSQEAIRRIGAAPNLSLTQPGTPSGASPPPTDKATTFSGRQTSSKPGAAQFKTMPASSDTSRKTGAGEFGTKSDVKAGGSSSLTKGHSQTRGEASSNNRDAIAMALGKEISESSAPKSSSPSKPAWPTAENEKKKLYETARARVERVQGVSSPSSVDDSPSPNPSPPASSSAKPMSSGSRTTPWPTSEEEKARLFEKAKAAAKRTQGGQLDDLPSASNPDLKASAAASSSSNGNASPKAGVTKSQSATAGGSGRSFPTAEDEKAALRRYEEAKRAVDRTQGQNNLTPPTPSGGGGGGGSSRQSIGRKLSIANPAPIELGDELPSFDDSQPNYNFIQPGLSEKERLKREYAMRDAERSAPAYAPPPANGSSSSGEVLSEKERLRRRYEAQDAAAQSPSPPQQPPPSRAHIYSRPTPPIPTNGVQALSAKEEKALLRARYEAEGQQSNNDAPPYPVDAPTNTHSSPPPLAPRPPADYIKQTQEEDARLSRFVSDERLNLADDYTNGS</sequence>
<dbReference type="Proteomes" id="UP000305067">
    <property type="component" value="Unassembled WGS sequence"/>
</dbReference>
<accession>A0A5C3R396</accession>
<dbReference type="AlphaFoldDB" id="A0A5C3R396"/>
<organism evidence="3 4">
    <name type="scientific">Pterulicium gracile</name>
    <dbReference type="NCBI Taxonomy" id="1884261"/>
    <lineage>
        <taxon>Eukaryota</taxon>
        <taxon>Fungi</taxon>
        <taxon>Dikarya</taxon>
        <taxon>Basidiomycota</taxon>
        <taxon>Agaricomycotina</taxon>
        <taxon>Agaricomycetes</taxon>
        <taxon>Agaricomycetidae</taxon>
        <taxon>Agaricales</taxon>
        <taxon>Pleurotineae</taxon>
        <taxon>Pterulaceae</taxon>
        <taxon>Pterulicium</taxon>
    </lineage>
</organism>
<dbReference type="InterPro" id="IPR014752">
    <property type="entry name" value="Arrestin-like_C"/>
</dbReference>
<feature type="domain" description="Arrestin C-terminal-like" evidence="2">
    <location>
        <begin position="174"/>
        <end position="307"/>
    </location>
</feature>
<feature type="compositionally biased region" description="Basic and acidic residues" evidence="1">
    <location>
        <begin position="791"/>
        <end position="802"/>
    </location>
</feature>
<evidence type="ECO:0000259" key="2">
    <source>
        <dbReference type="Pfam" id="PF02752"/>
    </source>
</evidence>
<dbReference type="PANTHER" id="PTHR36419">
    <property type="entry name" value="ARRESTIN FAMILY PROTEIN 1"/>
    <property type="match status" value="1"/>
</dbReference>
<protein>
    <recommendedName>
        <fullName evidence="2">Arrestin C-terminal-like domain-containing protein</fullName>
    </recommendedName>
</protein>
<dbReference type="InterPro" id="IPR053060">
    <property type="entry name" value="Cytokinesis_Signaling_Reg"/>
</dbReference>
<feature type="non-terminal residue" evidence="3">
    <location>
        <position position="817"/>
    </location>
</feature>
<feature type="compositionally biased region" description="Basic and acidic residues" evidence="1">
    <location>
        <begin position="688"/>
        <end position="700"/>
    </location>
</feature>
<dbReference type="GO" id="GO:0000917">
    <property type="term" value="P:division septum assembly"/>
    <property type="evidence" value="ECO:0007669"/>
    <property type="project" value="TreeGrafter"/>
</dbReference>
<dbReference type="PANTHER" id="PTHR36419:SF1">
    <property type="entry name" value="RHO1 GEF LOCALIZING PROTEIN 1"/>
    <property type="match status" value="1"/>
</dbReference>
<dbReference type="InterPro" id="IPR011022">
    <property type="entry name" value="Arrestin_C-like"/>
</dbReference>
<evidence type="ECO:0000313" key="4">
    <source>
        <dbReference type="Proteomes" id="UP000305067"/>
    </source>
</evidence>
<feature type="compositionally biased region" description="Low complexity" evidence="1">
    <location>
        <begin position="461"/>
        <end position="472"/>
    </location>
</feature>
<feature type="compositionally biased region" description="Basic and acidic residues" evidence="1">
    <location>
        <begin position="442"/>
        <end position="458"/>
    </location>
</feature>
<feature type="compositionally biased region" description="Low complexity" evidence="1">
    <location>
        <begin position="534"/>
        <end position="552"/>
    </location>
</feature>
<keyword evidence="4" id="KW-1185">Reference proteome</keyword>
<feature type="compositionally biased region" description="Polar residues" evidence="1">
    <location>
        <begin position="391"/>
        <end position="411"/>
    </location>
</feature>
<evidence type="ECO:0000313" key="3">
    <source>
        <dbReference type="EMBL" id="TFL07199.1"/>
    </source>
</evidence>
<gene>
    <name evidence="3" type="ORF">BDV98DRAFT_519825</name>
</gene>
<name>A0A5C3R396_9AGAR</name>
<proteinExistence type="predicted"/>
<feature type="compositionally biased region" description="Basic and acidic residues" evidence="1">
    <location>
        <begin position="739"/>
        <end position="752"/>
    </location>
</feature>
<feature type="compositionally biased region" description="Basic and acidic residues" evidence="1">
    <location>
        <begin position="572"/>
        <end position="589"/>
    </location>
</feature>
<dbReference type="Pfam" id="PF02752">
    <property type="entry name" value="Arrestin_C"/>
    <property type="match status" value="1"/>
</dbReference>
<feature type="region of interest" description="Disordered" evidence="1">
    <location>
        <begin position="324"/>
        <end position="802"/>
    </location>
</feature>
<feature type="compositionally biased region" description="Polar residues" evidence="1">
    <location>
        <begin position="345"/>
        <end position="357"/>
    </location>
</feature>
<evidence type="ECO:0000256" key="1">
    <source>
        <dbReference type="SAM" id="MobiDB-lite"/>
    </source>
</evidence>
<feature type="compositionally biased region" description="Low complexity" evidence="1">
    <location>
        <begin position="424"/>
        <end position="437"/>
    </location>
</feature>
<feature type="compositionally biased region" description="Pro residues" evidence="1">
    <location>
        <begin position="708"/>
        <end position="717"/>
    </location>
</feature>